<dbReference type="Proteomes" id="UP000016627">
    <property type="component" value="Unassembled WGS sequence"/>
</dbReference>
<organism evidence="1 2">
    <name type="scientific">Campylobacter concisus ATCC 51562</name>
    <dbReference type="NCBI Taxonomy" id="1242969"/>
    <lineage>
        <taxon>Bacteria</taxon>
        <taxon>Pseudomonadati</taxon>
        <taxon>Campylobacterota</taxon>
        <taxon>Epsilonproteobacteria</taxon>
        <taxon>Campylobacterales</taxon>
        <taxon>Campylobacteraceae</taxon>
        <taxon>Campylobacter</taxon>
    </lineage>
</organism>
<evidence type="ECO:0000313" key="2">
    <source>
        <dbReference type="Proteomes" id="UP000016627"/>
    </source>
</evidence>
<accession>U2GBY1</accession>
<name>U2GBY1_9BACT</name>
<protein>
    <submittedName>
        <fullName evidence="1">Uncharacterized protein</fullName>
    </submittedName>
</protein>
<proteinExistence type="predicted"/>
<sequence length="37" mass="4452">MIIATATHKFKFLLFWAKNLKQQLNLSHHLKAKFIRD</sequence>
<reference evidence="1 2" key="1">
    <citation type="journal article" date="2013" name="BMC Genomics">
        <title>Comparative genomics of Campylobacter concisus isolates reveals genetic diversity and provides insights into disease association.</title>
        <authorList>
            <person name="Deshpande N.P."/>
            <person name="Kaakoush N.O."/>
            <person name="Wilkins M.R."/>
            <person name="Mitchell H.M."/>
        </authorList>
    </citation>
    <scope>NUCLEOTIDE SEQUENCE [LARGE SCALE GENOMIC DNA]</scope>
    <source>
        <strain evidence="1 2">ATCC 51562</strain>
    </source>
</reference>
<dbReference type="PATRIC" id="fig|1242969.3.peg.1431"/>
<gene>
    <name evidence="1" type="ORF">ATCC51562_1472</name>
</gene>
<dbReference type="EMBL" id="ANNI01000008">
    <property type="protein sequence ID" value="ERJ25554.1"/>
    <property type="molecule type" value="Genomic_DNA"/>
</dbReference>
<evidence type="ECO:0000313" key="1">
    <source>
        <dbReference type="EMBL" id="ERJ25554.1"/>
    </source>
</evidence>
<comment type="caution">
    <text evidence="1">The sequence shown here is derived from an EMBL/GenBank/DDBJ whole genome shotgun (WGS) entry which is preliminary data.</text>
</comment>
<dbReference type="AlphaFoldDB" id="U2GBY1"/>